<reference evidence="2" key="1">
    <citation type="journal article" date="2019" name="Plant J.">
        <title>Chlorella vulgaris genome assembly and annotation reveals the molecular basis for metabolic acclimation to high light conditions.</title>
        <authorList>
            <person name="Cecchin M."/>
            <person name="Marcolungo L."/>
            <person name="Rossato M."/>
            <person name="Girolomoni L."/>
            <person name="Cosentino E."/>
            <person name="Cuine S."/>
            <person name="Li-Beisson Y."/>
            <person name="Delledonne M."/>
            <person name="Ballottari M."/>
        </authorList>
    </citation>
    <scope>NUCLEOTIDE SEQUENCE</scope>
    <source>
        <strain evidence="2">211/11P</strain>
    </source>
</reference>
<evidence type="ECO:0000313" key="2">
    <source>
        <dbReference type="EMBL" id="KAI3432489.1"/>
    </source>
</evidence>
<feature type="domain" description="DUF5672" evidence="1">
    <location>
        <begin position="86"/>
        <end position="208"/>
    </location>
</feature>
<evidence type="ECO:0000313" key="3">
    <source>
        <dbReference type="Proteomes" id="UP001055712"/>
    </source>
</evidence>
<dbReference type="InterPro" id="IPR043729">
    <property type="entry name" value="DUF5672"/>
</dbReference>
<organism evidence="2 3">
    <name type="scientific">Chlorella vulgaris</name>
    <name type="common">Green alga</name>
    <dbReference type="NCBI Taxonomy" id="3077"/>
    <lineage>
        <taxon>Eukaryota</taxon>
        <taxon>Viridiplantae</taxon>
        <taxon>Chlorophyta</taxon>
        <taxon>core chlorophytes</taxon>
        <taxon>Trebouxiophyceae</taxon>
        <taxon>Chlorellales</taxon>
        <taxon>Chlorellaceae</taxon>
        <taxon>Chlorella clade</taxon>
        <taxon>Chlorella</taxon>
    </lineage>
</organism>
<evidence type="ECO:0000259" key="1">
    <source>
        <dbReference type="Pfam" id="PF18922"/>
    </source>
</evidence>
<dbReference type="Pfam" id="PF18922">
    <property type="entry name" value="DUF5672"/>
    <property type="match status" value="1"/>
</dbReference>
<dbReference type="Proteomes" id="UP001055712">
    <property type="component" value="Unassembled WGS sequence"/>
</dbReference>
<proteinExistence type="predicted"/>
<sequence length="230" mass="25580">MTVASLAAKLDAAKVPIEVHATDINRALAIVETRRLPHLPAVISTAVACHPGWPLYVFAPPDVHEFLQCNVSGYHKVTLGVERMTTKEYSRLLLSEAFWRVFREQHVLVFQSDCVIVRAVPSRYFQFDYVGAVCGTLDPRMFVMNGGLSLRNTEAMLRALTLMDEDLMSQPEDVAFCAVLRRGGFTVPTMEECDRFAIESQGNPSTAIGIHGTDKSYAPPELIDALCRYT</sequence>
<keyword evidence="3" id="KW-1185">Reference proteome</keyword>
<dbReference type="AlphaFoldDB" id="A0A9D4YXQ9"/>
<gene>
    <name evidence="2" type="ORF">D9Q98_004038</name>
</gene>
<name>A0A9D4YXQ9_CHLVU</name>
<comment type="caution">
    <text evidence="2">The sequence shown here is derived from an EMBL/GenBank/DDBJ whole genome shotgun (WGS) entry which is preliminary data.</text>
</comment>
<reference evidence="2" key="2">
    <citation type="submission" date="2020-11" db="EMBL/GenBank/DDBJ databases">
        <authorList>
            <person name="Cecchin M."/>
            <person name="Marcolungo L."/>
            <person name="Rossato M."/>
            <person name="Girolomoni L."/>
            <person name="Cosentino E."/>
            <person name="Cuine S."/>
            <person name="Li-Beisson Y."/>
            <person name="Delledonne M."/>
            <person name="Ballottari M."/>
        </authorList>
    </citation>
    <scope>NUCLEOTIDE SEQUENCE</scope>
    <source>
        <strain evidence="2">211/11P</strain>
        <tissue evidence="2">Whole cell</tissue>
    </source>
</reference>
<protein>
    <recommendedName>
        <fullName evidence="1">DUF5672 domain-containing protein</fullName>
    </recommendedName>
</protein>
<dbReference type="EMBL" id="SIDB01000005">
    <property type="protein sequence ID" value="KAI3432489.1"/>
    <property type="molecule type" value="Genomic_DNA"/>
</dbReference>
<dbReference type="OrthoDB" id="10025998at2759"/>
<accession>A0A9D4YXQ9</accession>